<organism evidence="1 2">
    <name type="scientific">Mesotoga infera</name>
    <dbReference type="NCBI Taxonomy" id="1236046"/>
    <lineage>
        <taxon>Bacteria</taxon>
        <taxon>Thermotogati</taxon>
        <taxon>Thermotogota</taxon>
        <taxon>Thermotogae</taxon>
        <taxon>Kosmotogales</taxon>
        <taxon>Kosmotogaceae</taxon>
        <taxon>Mesotoga</taxon>
    </lineage>
</organism>
<evidence type="ECO:0000313" key="1">
    <source>
        <dbReference type="EMBL" id="HCO70386.1"/>
    </source>
</evidence>
<sequence length="257" mass="29755">MKYYEQLARLGVFTKSDVKGLVGKSETADSLLQNYKKRGLIEQVKRNLYVTKSLETGQAIAGRYRIASKIRPQSYITHHSAYEYYGYANQVYYEVYVSAETKFAEFSYDDVRYRFISPRIHEGVVMNPDGVRTTDVERTTLDSINDFERIGGLEELLNCLGAVPSLSESRLVSYLGQYNKRFLYQKTGYILSHFQEKFRLSKGFFELCELAKGKSVRYFYNAIRFESPTYNSRWKLLVPEDLLAIVSKGVEDTGEIR</sequence>
<reference evidence="1 2" key="1">
    <citation type="journal article" date="2018" name="Nat. Biotechnol.">
        <title>A standardized bacterial taxonomy based on genome phylogeny substantially revises the tree of life.</title>
        <authorList>
            <person name="Parks D.H."/>
            <person name="Chuvochina M."/>
            <person name="Waite D.W."/>
            <person name="Rinke C."/>
            <person name="Skarshewski A."/>
            <person name="Chaumeil P.A."/>
            <person name="Hugenholtz P."/>
        </authorList>
    </citation>
    <scope>NUCLEOTIDE SEQUENCE [LARGE SCALE GENOMIC DNA]</scope>
    <source>
        <strain evidence="1">UBA9905</strain>
    </source>
</reference>
<accession>A0A3D3TMY1</accession>
<name>A0A3D3TMY1_9BACT</name>
<comment type="caution">
    <text evidence="1">The sequence shown here is derived from an EMBL/GenBank/DDBJ whole genome shotgun (WGS) entry which is preliminary data.</text>
</comment>
<dbReference type="EMBL" id="DQBS01000165">
    <property type="protein sequence ID" value="HCO70386.1"/>
    <property type="molecule type" value="Genomic_DNA"/>
</dbReference>
<gene>
    <name evidence="1" type="ORF">DIT26_07420</name>
</gene>
<dbReference type="AlphaFoldDB" id="A0A3D3TMY1"/>
<dbReference type="Proteomes" id="UP000264215">
    <property type="component" value="Unassembled WGS sequence"/>
</dbReference>
<proteinExistence type="predicted"/>
<protein>
    <submittedName>
        <fullName evidence="1">Transcriptional regulator</fullName>
    </submittedName>
</protein>
<evidence type="ECO:0000313" key="2">
    <source>
        <dbReference type="Proteomes" id="UP000264215"/>
    </source>
</evidence>